<organism evidence="2 3">
    <name type="scientific">Pukyongiella litopenaei</name>
    <dbReference type="NCBI Taxonomy" id="2605946"/>
    <lineage>
        <taxon>Bacteria</taxon>
        <taxon>Pseudomonadati</taxon>
        <taxon>Pseudomonadota</taxon>
        <taxon>Alphaproteobacteria</taxon>
        <taxon>Rhodobacterales</taxon>
        <taxon>Paracoccaceae</taxon>
        <taxon>Pukyongiella</taxon>
    </lineage>
</organism>
<accession>A0A2S0MUX3</accession>
<sequence>MDLFGDPVRLPSGRRGRPAHRYSQKNANKIMMLLALGWSVERVAAGCHISVPTLKKYYFSVLKTRAIQRDRLVAWQFERLMELAAAGNVSALKELQQMIERNDRMAASASLRDEADAPQPEKLGKKEQARRAAMEATEHGEWGSLLSGGYDA</sequence>
<feature type="compositionally biased region" description="Basic and acidic residues" evidence="1">
    <location>
        <begin position="122"/>
        <end position="141"/>
    </location>
</feature>
<evidence type="ECO:0000313" key="2">
    <source>
        <dbReference type="EMBL" id="AVO39607.1"/>
    </source>
</evidence>
<name>A0A2S0MUX3_9RHOB</name>
<keyword evidence="3" id="KW-1185">Reference proteome</keyword>
<feature type="region of interest" description="Disordered" evidence="1">
    <location>
        <begin position="106"/>
        <end position="152"/>
    </location>
</feature>
<dbReference type="AlphaFoldDB" id="A0A2S0MUX3"/>
<proteinExistence type="predicted"/>
<evidence type="ECO:0008006" key="4">
    <source>
        <dbReference type="Google" id="ProtNLM"/>
    </source>
</evidence>
<dbReference type="KEGG" id="thas:C6Y53_02090"/>
<dbReference type="EMBL" id="CP027665">
    <property type="protein sequence ID" value="AVO39607.1"/>
    <property type="molecule type" value="Genomic_DNA"/>
</dbReference>
<protein>
    <recommendedName>
        <fullName evidence="4">Resolvase HTH domain-containing protein</fullName>
    </recommendedName>
</protein>
<evidence type="ECO:0000313" key="3">
    <source>
        <dbReference type="Proteomes" id="UP000237655"/>
    </source>
</evidence>
<reference evidence="3" key="1">
    <citation type="submission" date="2018-03" db="EMBL/GenBank/DDBJ databases">
        <title>Genomic analysis of the strain SH-1 isolated from shrimp intestine.</title>
        <authorList>
            <person name="Kim Y.-S."/>
            <person name="Kim S.-E."/>
            <person name="Kim K.-H."/>
        </authorList>
    </citation>
    <scope>NUCLEOTIDE SEQUENCE [LARGE SCALE GENOMIC DNA]</scope>
    <source>
        <strain evidence="3">SH-1</strain>
    </source>
</reference>
<gene>
    <name evidence="2" type="ORF">C6Y53_02090</name>
</gene>
<evidence type="ECO:0000256" key="1">
    <source>
        <dbReference type="SAM" id="MobiDB-lite"/>
    </source>
</evidence>
<dbReference type="Proteomes" id="UP000237655">
    <property type="component" value="Chromosome"/>
</dbReference>